<dbReference type="EMBL" id="VSSQ01006877">
    <property type="protein sequence ID" value="MPM34120.1"/>
    <property type="molecule type" value="Genomic_DNA"/>
</dbReference>
<reference evidence="1" key="1">
    <citation type="submission" date="2019-08" db="EMBL/GenBank/DDBJ databases">
        <authorList>
            <person name="Kucharzyk K."/>
            <person name="Murdoch R.W."/>
            <person name="Higgins S."/>
            <person name="Loffler F."/>
        </authorList>
    </citation>
    <scope>NUCLEOTIDE SEQUENCE</scope>
</reference>
<proteinExistence type="predicted"/>
<evidence type="ECO:0000313" key="1">
    <source>
        <dbReference type="EMBL" id="MPM34120.1"/>
    </source>
</evidence>
<gene>
    <name evidence="1" type="ORF">SDC9_80702</name>
</gene>
<protein>
    <submittedName>
        <fullName evidence="1">Uncharacterized protein</fullName>
    </submittedName>
</protein>
<comment type="caution">
    <text evidence="1">The sequence shown here is derived from an EMBL/GenBank/DDBJ whole genome shotgun (WGS) entry which is preliminary data.</text>
</comment>
<name>A0A644YZT7_9ZZZZ</name>
<accession>A0A644YZT7</accession>
<dbReference type="AlphaFoldDB" id="A0A644YZT7"/>
<sequence length="178" mass="20406">MPDEIKYLPFNAINEFMRDDYRLQVLMEVFNKMDNLPADKKSSIGKLVSRFVSIQGFRNGNLAPAGRKAKSSVQLFQGSPEFAGLVLESWKTLHPELAKEMFEILTAKTWEELQPLELDRSKLPGFLIHWPKEDTFDVLAKALQEKNASLAESEDNISLMAVWVGNRLPYDLFVEEEK</sequence>
<organism evidence="1">
    <name type="scientific">bioreactor metagenome</name>
    <dbReference type="NCBI Taxonomy" id="1076179"/>
    <lineage>
        <taxon>unclassified sequences</taxon>
        <taxon>metagenomes</taxon>
        <taxon>ecological metagenomes</taxon>
    </lineage>
</organism>